<dbReference type="GO" id="GO:0042073">
    <property type="term" value="P:intraciliary transport"/>
    <property type="evidence" value="ECO:0007669"/>
    <property type="project" value="TreeGrafter"/>
</dbReference>
<organism evidence="2 3">
    <name type="scientific">Phanerochaete sordida</name>
    <dbReference type="NCBI Taxonomy" id="48140"/>
    <lineage>
        <taxon>Eukaryota</taxon>
        <taxon>Fungi</taxon>
        <taxon>Dikarya</taxon>
        <taxon>Basidiomycota</taxon>
        <taxon>Agaricomycotina</taxon>
        <taxon>Agaricomycetes</taxon>
        <taxon>Polyporales</taxon>
        <taxon>Phanerochaetaceae</taxon>
        <taxon>Phanerochaete</taxon>
    </lineage>
</organism>
<feature type="compositionally biased region" description="Basic and acidic residues" evidence="1">
    <location>
        <begin position="25"/>
        <end position="110"/>
    </location>
</feature>
<feature type="region of interest" description="Disordered" evidence="1">
    <location>
        <begin position="806"/>
        <end position="992"/>
    </location>
</feature>
<dbReference type="GO" id="GO:0005930">
    <property type="term" value="C:axoneme"/>
    <property type="evidence" value="ECO:0007669"/>
    <property type="project" value="TreeGrafter"/>
</dbReference>
<dbReference type="GO" id="GO:0030992">
    <property type="term" value="C:intraciliary transport particle B"/>
    <property type="evidence" value="ECO:0007669"/>
    <property type="project" value="TreeGrafter"/>
</dbReference>
<reference evidence="2 3" key="1">
    <citation type="submission" date="2021-08" db="EMBL/GenBank/DDBJ databases">
        <title>Draft Genome Sequence of Phanerochaete sordida strain YK-624.</title>
        <authorList>
            <person name="Mori T."/>
            <person name="Dohra H."/>
            <person name="Suzuki T."/>
            <person name="Kawagishi H."/>
            <person name="Hirai H."/>
        </authorList>
    </citation>
    <scope>NUCLEOTIDE SEQUENCE [LARGE SCALE GENOMIC DNA]</scope>
    <source>
        <strain evidence="2 3">YK-624</strain>
    </source>
</reference>
<keyword evidence="3" id="KW-1185">Reference proteome</keyword>
<dbReference type="EMBL" id="BPQB01000035">
    <property type="protein sequence ID" value="GJE93875.1"/>
    <property type="molecule type" value="Genomic_DNA"/>
</dbReference>
<dbReference type="OrthoDB" id="3596986at2759"/>
<evidence type="ECO:0000313" key="2">
    <source>
        <dbReference type="EMBL" id="GJE93875.1"/>
    </source>
</evidence>
<feature type="compositionally biased region" description="Low complexity" evidence="1">
    <location>
        <begin position="882"/>
        <end position="901"/>
    </location>
</feature>
<feature type="region of interest" description="Disordered" evidence="1">
    <location>
        <begin position="299"/>
        <end position="328"/>
    </location>
</feature>
<dbReference type="GO" id="GO:0070507">
    <property type="term" value="P:regulation of microtubule cytoskeleton organization"/>
    <property type="evidence" value="ECO:0007669"/>
    <property type="project" value="TreeGrafter"/>
</dbReference>
<feature type="region of interest" description="Disordered" evidence="1">
    <location>
        <begin position="138"/>
        <end position="250"/>
    </location>
</feature>
<name>A0A9P3GFF6_9APHY</name>
<dbReference type="InterPro" id="IPR018799">
    <property type="entry name" value="TRAF3IP1"/>
</dbReference>
<accession>A0A9P3GFF6</accession>
<gene>
    <name evidence="2" type="ORF">PsYK624_100400</name>
</gene>
<dbReference type="GO" id="GO:0036064">
    <property type="term" value="C:ciliary basal body"/>
    <property type="evidence" value="ECO:0007669"/>
    <property type="project" value="TreeGrafter"/>
</dbReference>
<dbReference type="AlphaFoldDB" id="A0A9P3GFF6"/>
<protein>
    <submittedName>
        <fullName evidence="2">Uncharacterized protein</fullName>
    </submittedName>
</protein>
<comment type="caution">
    <text evidence="2">The sequence shown here is derived from an EMBL/GenBank/DDBJ whole genome shotgun (WGS) entry which is preliminary data.</text>
</comment>
<feature type="compositionally biased region" description="Basic and acidic residues" evidence="1">
    <location>
        <begin position="922"/>
        <end position="941"/>
    </location>
</feature>
<dbReference type="PANTHER" id="PTHR31363">
    <property type="entry name" value="TRAF3-INTERACTING PROTEIN 1"/>
    <property type="match status" value="1"/>
</dbReference>
<dbReference type="GO" id="GO:0060271">
    <property type="term" value="P:cilium assembly"/>
    <property type="evidence" value="ECO:0007669"/>
    <property type="project" value="TreeGrafter"/>
</dbReference>
<dbReference type="GO" id="GO:0008017">
    <property type="term" value="F:microtubule binding"/>
    <property type="evidence" value="ECO:0007669"/>
    <property type="project" value="InterPro"/>
</dbReference>
<feature type="compositionally biased region" description="Basic and acidic residues" evidence="1">
    <location>
        <begin position="154"/>
        <end position="243"/>
    </location>
</feature>
<dbReference type="PANTHER" id="PTHR31363:SF0">
    <property type="entry name" value="TRAF3-INTERACTING PROTEIN 1"/>
    <property type="match status" value="1"/>
</dbReference>
<sequence length="1046" mass="117541">MSSRGAPPQMLTGPGAAGMHAEPMTPKERDRHYRERDREREREREKERESQSRSIERRERERAEVAAAREREREMFEAERNEREKAHRWEREQRREEEKRAREQRRESHDFMSGMLGGGDRMSEAEREREWMMRNPHLSNMGRMEQPNWSRFAQPREDPREREQREMERQMEREREREMLRRREEEMRAREQMDAERMNRQVSRREREREAREKERIRDVAAKDANRERTEKSRRTQGEDHGWLPDPRAPAAEGWIKDAERERERQLQMRFQQEREREFHEREFAREREREEMEAMRNRHPASHHHHHLHHHHHRHPAPPSSIPGHPPGHIVSTKSKMGRQIELQDGIIGPGAGLPAPFDKVVTTLPPPPGHKHSKTPIATTPSQPLPPQMMPEHFHPSNHLLMPPTRPPLGFQDFRPTSPPFKNALTAPRPNIPMQSRSPRPPLMPTLKPRTLGTFVHPRLPFPFLDFPMPSGAEETREIHASLLIPSGFIPVAKPRHPRIWGGALIPSFSPFFANPLLMTHAQAGMPYGFARPLPHEIHGVRRVYTDDSDMFLCALHAGWITWSIARKARAEGKDLRLEVRLSRESRYPGGLGSKFMGAVDGQEVSREDDGSTLLSAGWGNSHDGAGVEILHAEFVKAGTARKLGLRNRSQRISEYSERASSLGCMSAVRKRRRVDPVSDDDIEEYDLAGAPDADVCASRTVVLGYRRGSSKVGFKYNCEVVKRILFPAEEPPRKKAKLSDANALQMDVDDEPAPASRVSHKGPSIVVETLAETFLIHPQEDSPGSEDKENADGGLRYTISLVHVTQPPPPSPEKAVDTESTPDQATATQSAQHADAAAEPSVPASDEKGPAPATTEAAPKEAEVFTNAQLPVESKPDEAPAAPDASSSDPAPAAIAGPNPEPPKTVDGEAKSVDGAADAPKEGDEPTKDQPVESDKAAPTESKATPAESQPPEAKPVEPAKEQSAAAEEDVSMADATSEPAPSKTPLTTLEVLQRNAAQADLLFDDDGISVLSNQVENGMRKGWKLEARSWRWASAELTAIAS</sequence>
<feature type="compositionally biased region" description="Pro residues" evidence="1">
    <location>
        <begin position="318"/>
        <end position="327"/>
    </location>
</feature>
<feature type="compositionally biased region" description="Basic residues" evidence="1">
    <location>
        <begin position="299"/>
        <end position="317"/>
    </location>
</feature>
<evidence type="ECO:0000256" key="1">
    <source>
        <dbReference type="SAM" id="MobiDB-lite"/>
    </source>
</evidence>
<feature type="compositionally biased region" description="Low complexity" evidence="1">
    <location>
        <begin position="826"/>
        <end position="841"/>
    </location>
</feature>
<feature type="region of interest" description="Disordered" evidence="1">
    <location>
        <begin position="424"/>
        <end position="445"/>
    </location>
</feature>
<dbReference type="Proteomes" id="UP000703269">
    <property type="component" value="Unassembled WGS sequence"/>
</dbReference>
<proteinExistence type="predicted"/>
<feature type="region of interest" description="Disordered" evidence="1">
    <location>
        <begin position="1"/>
        <end position="125"/>
    </location>
</feature>
<evidence type="ECO:0000313" key="3">
    <source>
        <dbReference type="Proteomes" id="UP000703269"/>
    </source>
</evidence>